<dbReference type="InterPro" id="IPR003306">
    <property type="entry name" value="WIF"/>
</dbReference>
<feature type="compositionally biased region" description="Polar residues" evidence="10">
    <location>
        <begin position="46"/>
        <end position="57"/>
    </location>
</feature>
<dbReference type="AlphaFoldDB" id="A0AAE1BYE7"/>
<proteinExistence type="predicted"/>
<dbReference type="PANTHER" id="PTHR14949">
    <property type="entry name" value="EGF-LIKE-DOMAIN, MULTIPLE 7, 8"/>
    <property type="match status" value="1"/>
</dbReference>
<feature type="disulfide bond" evidence="9">
    <location>
        <begin position="357"/>
        <end position="366"/>
    </location>
</feature>
<evidence type="ECO:0000313" key="14">
    <source>
        <dbReference type="Proteomes" id="UP001286313"/>
    </source>
</evidence>
<dbReference type="InterPro" id="IPR000742">
    <property type="entry name" value="EGF"/>
</dbReference>
<evidence type="ECO:0000256" key="3">
    <source>
        <dbReference type="ARBA" id="ARBA00022525"/>
    </source>
</evidence>
<dbReference type="Pfam" id="PF12661">
    <property type="entry name" value="hEGF"/>
    <property type="match status" value="5"/>
</dbReference>
<feature type="disulfide bond" evidence="9">
    <location>
        <begin position="275"/>
        <end position="285"/>
    </location>
</feature>
<evidence type="ECO:0000259" key="11">
    <source>
        <dbReference type="PROSITE" id="PS50026"/>
    </source>
</evidence>
<sequence>MTVTKDSLPSYKSNINSQSTTTGTISDLSSLTDSHTNTSFEEKTNLTKNKPHPSTTKIRQHNKRSNRSRGEPGRPSRRSRRPGRGKRRGRRNKGLSLWIDSKQVKTFSGYVMEIFVIHNSRVLPYILDPKFEGQLPVIPAQVESVNFTWRAGSKKYYYAFDHLYSQDEGMLGVPVLSLPTRGRVPRRPRVFSVEMRCTGNASGTTTFGIGLSLHTQQGQPLPGTPLRLQLRKECNYIGPDPECDEKCDNGGVCDEGQRCVCAEGYLGPYCDAALCYPRCMNGGTCTSPGRCSCPPGFNGRHCEGGICQHKCQNGGKCIQKDTCECRRGYYGNQCEFSKCVIPCVNGGRCRDVNKCRCPHGFTGDHCEVMLSPLSPSSSSPSPSSPSSTPARCRRRCRHGSCHHDGKCRCHPGYTGRWCRRRNGRGGSKKKVWI</sequence>
<dbReference type="Proteomes" id="UP001286313">
    <property type="component" value="Unassembled WGS sequence"/>
</dbReference>
<evidence type="ECO:0008006" key="15">
    <source>
        <dbReference type="Google" id="ProtNLM"/>
    </source>
</evidence>
<feature type="domain" description="EGF-like" evidence="11">
    <location>
        <begin position="271"/>
        <end position="303"/>
    </location>
</feature>
<evidence type="ECO:0000256" key="9">
    <source>
        <dbReference type="PROSITE-ProRule" id="PRU00076"/>
    </source>
</evidence>
<dbReference type="PROSITE" id="PS50814">
    <property type="entry name" value="WIF"/>
    <property type="match status" value="1"/>
</dbReference>
<dbReference type="PROSITE" id="PS01186">
    <property type="entry name" value="EGF_2"/>
    <property type="match status" value="2"/>
</dbReference>
<dbReference type="Gene3D" id="2.10.25.10">
    <property type="entry name" value="Laminin"/>
    <property type="match status" value="4"/>
</dbReference>
<keyword evidence="6" id="KW-0677">Repeat</keyword>
<name>A0AAE1BYE7_PETCI</name>
<evidence type="ECO:0000256" key="2">
    <source>
        <dbReference type="ARBA" id="ARBA00022473"/>
    </source>
</evidence>
<evidence type="ECO:0000256" key="4">
    <source>
        <dbReference type="ARBA" id="ARBA00022536"/>
    </source>
</evidence>
<evidence type="ECO:0000256" key="7">
    <source>
        <dbReference type="ARBA" id="ARBA00023157"/>
    </source>
</evidence>
<feature type="disulfide bond" evidence="9">
    <location>
        <begin position="339"/>
        <end position="349"/>
    </location>
</feature>
<feature type="disulfide bond" evidence="9">
    <location>
        <begin position="409"/>
        <end position="418"/>
    </location>
</feature>
<dbReference type="InterPro" id="IPR050969">
    <property type="entry name" value="Dev_Signal_Modulators"/>
</dbReference>
<keyword evidence="4 9" id="KW-0245">EGF-like domain</keyword>
<feature type="compositionally biased region" description="Basic residues" evidence="10">
    <location>
        <begin position="58"/>
        <end position="67"/>
    </location>
</feature>
<keyword evidence="5" id="KW-0732">Signal</keyword>
<evidence type="ECO:0000313" key="13">
    <source>
        <dbReference type="EMBL" id="KAK3858633.1"/>
    </source>
</evidence>
<keyword evidence="8" id="KW-0325">Glycoprotein</keyword>
<feature type="domain" description="WIF" evidence="12">
    <location>
        <begin position="97"/>
        <end position="234"/>
    </location>
</feature>
<evidence type="ECO:0000256" key="6">
    <source>
        <dbReference type="ARBA" id="ARBA00022737"/>
    </source>
</evidence>
<keyword evidence="14" id="KW-1185">Reference proteome</keyword>
<keyword evidence="7 9" id="KW-1015">Disulfide bond</keyword>
<dbReference type="InterPro" id="IPR038677">
    <property type="entry name" value="WIF_sf"/>
</dbReference>
<evidence type="ECO:0000259" key="12">
    <source>
        <dbReference type="PROSITE" id="PS50814"/>
    </source>
</evidence>
<dbReference type="EMBL" id="JAWQEG010005251">
    <property type="protein sequence ID" value="KAK3858633.1"/>
    <property type="molecule type" value="Genomic_DNA"/>
</dbReference>
<protein>
    <recommendedName>
        <fullName evidence="15">Wnt inhibitory factor 1</fullName>
    </recommendedName>
</protein>
<feature type="region of interest" description="Disordered" evidence="10">
    <location>
        <begin position="1"/>
        <end position="94"/>
    </location>
</feature>
<evidence type="ECO:0000256" key="5">
    <source>
        <dbReference type="ARBA" id="ARBA00022729"/>
    </source>
</evidence>
<dbReference type="GO" id="GO:0005576">
    <property type="term" value="C:extracellular region"/>
    <property type="evidence" value="ECO:0007669"/>
    <property type="project" value="UniProtKB-SubCell"/>
</dbReference>
<dbReference type="Pfam" id="PF02019">
    <property type="entry name" value="WIF"/>
    <property type="match status" value="1"/>
</dbReference>
<comment type="caution">
    <text evidence="9">Lacks conserved residue(s) required for the propagation of feature annotation.</text>
</comment>
<dbReference type="PANTHER" id="PTHR14949:SF32">
    <property type="entry name" value="WNT INHIBITORY FACTOR 1"/>
    <property type="match status" value="1"/>
</dbReference>
<feature type="compositionally biased region" description="Polar residues" evidence="10">
    <location>
        <begin position="1"/>
        <end position="39"/>
    </location>
</feature>
<feature type="compositionally biased region" description="Basic residues" evidence="10">
    <location>
        <begin position="75"/>
        <end position="93"/>
    </location>
</feature>
<dbReference type="Gene3D" id="2.60.40.2170">
    <property type="entry name" value="Wnt, WIF domain"/>
    <property type="match status" value="1"/>
</dbReference>
<dbReference type="CDD" id="cd00054">
    <property type="entry name" value="EGF_CA"/>
    <property type="match status" value="2"/>
</dbReference>
<dbReference type="InterPro" id="IPR013032">
    <property type="entry name" value="EGF-like_CS"/>
</dbReference>
<dbReference type="GO" id="GO:0009986">
    <property type="term" value="C:cell surface"/>
    <property type="evidence" value="ECO:0007669"/>
    <property type="project" value="TreeGrafter"/>
</dbReference>
<organism evidence="13 14">
    <name type="scientific">Petrolisthes cinctipes</name>
    <name type="common">Flat porcelain crab</name>
    <dbReference type="NCBI Taxonomy" id="88211"/>
    <lineage>
        <taxon>Eukaryota</taxon>
        <taxon>Metazoa</taxon>
        <taxon>Ecdysozoa</taxon>
        <taxon>Arthropoda</taxon>
        <taxon>Crustacea</taxon>
        <taxon>Multicrustacea</taxon>
        <taxon>Malacostraca</taxon>
        <taxon>Eumalacostraca</taxon>
        <taxon>Eucarida</taxon>
        <taxon>Decapoda</taxon>
        <taxon>Pleocyemata</taxon>
        <taxon>Anomura</taxon>
        <taxon>Galatheoidea</taxon>
        <taxon>Porcellanidae</taxon>
        <taxon>Petrolisthes</taxon>
    </lineage>
</organism>
<dbReference type="SMART" id="SM00469">
    <property type="entry name" value="WIF"/>
    <property type="match status" value="1"/>
</dbReference>
<keyword evidence="2" id="KW-0217">Developmental protein</keyword>
<dbReference type="PROSITE" id="PS50026">
    <property type="entry name" value="EGF_3"/>
    <property type="match status" value="3"/>
</dbReference>
<evidence type="ECO:0000256" key="8">
    <source>
        <dbReference type="ARBA" id="ARBA00023180"/>
    </source>
</evidence>
<gene>
    <name evidence="13" type="ORF">Pcinc_035191</name>
</gene>
<evidence type="ECO:0000256" key="10">
    <source>
        <dbReference type="SAM" id="MobiDB-lite"/>
    </source>
</evidence>
<reference evidence="13" key="1">
    <citation type="submission" date="2023-10" db="EMBL/GenBank/DDBJ databases">
        <title>Genome assemblies of two species of porcelain crab, Petrolisthes cinctipes and Petrolisthes manimaculis (Anomura: Porcellanidae).</title>
        <authorList>
            <person name="Angst P."/>
        </authorList>
    </citation>
    <scope>NUCLEOTIDE SEQUENCE</scope>
    <source>
        <strain evidence="13">PB745_01</strain>
        <tissue evidence="13">Gill</tissue>
    </source>
</reference>
<comment type="caution">
    <text evidence="13">The sequence shown here is derived from an EMBL/GenBank/DDBJ whole genome shotgun (WGS) entry which is preliminary data.</text>
</comment>
<dbReference type="SUPFAM" id="SSF57196">
    <property type="entry name" value="EGF/Laminin"/>
    <property type="match status" value="1"/>
</dbReference>
<dbReference type="GO" id="GO:0005102">
    <property type="term" value="F:signaling receptor binding"/>
    <property type="evidence" value="ECO:0007669"/>
    <property type="project" value="TreeGrafter"/>
</dbReference>
<feature type="domain" description="EGF-like" evidence="11">
    <location>
        <begin position="335"/>
        <end position="367"/>
    </location>
</feature>
<feature type="disulfide bond" evidence="9">
    <location>
        <begin position="293"/>
        <end position="302"/>
    </location>
</feature>
<feature type="domain" description="EGF-like" evidence="11">
    <location>
        <begin position="388"/>
        <end position="419"/>
    </location>
</feature>
<keyword evidence="3" id="KW-0964">Secreted</keyword>
<dbReference type="SMART" id="SM00181">
    <property type="entry name" value="EGF"/>
    <property type="match status" value="5"/>
</dbReference>
<evidence type="ECO:0000256" key="1">
    <source>
        <dbReference type="ARBA" id="ARBA00004613"/>
    </source>
</evidence>
<comment type="subcellular location">
    <subcellularLocation>
        <location evidence="1">Secreted</location>
    </subcellularLocation>
</comment>
<accession>A0AAE1BYE7</accession>
<dbReference type="PROSITE" id="PS00022">
    <property type="entry name" value="EGF_1"/>
    <property type="match status" value="2"/>
</dbReference>